<dbReference type="PANTHER" id="PTHR23135">
    <property type="entry name" value="MUR LIGASE FAMILY MEMBER"/>
    <property type="match status" value="1"/>
</dbReference>
<dbReference type="SUPFAM" id="SSF53244">
    <property type="entry name" value="MurD-like peptide ligases, peptide-binding domain"/>
    <property type="match status" value="1"/>
</dbReference>
<dbReference type="AlphaFoldDB" id="A0A6J6JWC4"/>
<gene>
    <name evidence="2" type="ORF">UFOPK2162_00466</name>
</gene>
<evidence type="ECO:0000259" key="1">
    <source>
        <dbReference type="Pfam" id="PF02875"/>
    </source>
</evidence>
<reference evidence="2" key="1">
    <citation type="submission" date="2020-05" db="EMBL/GenBank/DDBJ databases">
        <authorList>
            <person name="Chiriac C."/>
            <person name="Salcher M."/>
            <person name="Ghai R."/>
            <person name="Kavagutti S V."/>
        </authorList>
    </citation>
    <scope>NUCLEOTIDE SEQUENCE</scope>
</reference>
<dbReference type="EMBL" id="CAEZVZ010000046">
    <property type="protein sequence ID" value="CAB4641376.1"/>
    <property type="molecule type" value="Genomic_DNA"/>
</dbReference>
<accession>A0A6J6JWC4</accession>
<dbReference type="Pfam" id="PF02875">
    <property type="entry name" value="Mur_ligase_C"/>
    <property type="match status" value="1"/>
</dbReference>
<protein>
    <submittedName>
        <fullName evidence="2">Unannotated protein</fullName>
    </submittedName>
</protein>
<dbReference type="Gene3D" id="3.90.190.20">
    <property type="entry name" value="Mur ligase, C-terminal domain"/>
    <property type="match status" value="1"/>
</dbReference>
<proteinExistence type="predicted"/>
<dbReference type="PANTHER" id="PTHR23135:SF4">
    <property type="entry name" value="UDP-N-ACETYLMURAMOYL-L-ALANYL-D-GLUTAMATE--2,6-DIAMINOPIMELATE LIGASE MURE HOMOLOG, CHLOROPLASTIC"/>
    <property type="match status" value="1"/>
</dbReference>
<organism evidence="2">
    <name type="scientific">freshwater metagenome</name>
    <dbReference type="NCBI Taxonomy" id="449393"/>
    <lineage>
        <taxon>unclassified sequences</taxon>
        <taxon>metagenomes</taxon>
        <taxon>ecological metagenomes</taxon>
    </lineage>
</organism>
<evidence type="ECO:0000313" key="2">
    <source>
        <dbReference type="EMBL" id="CAB4641376.1"/>
    </source>
</evidence>
<name>A0A6J6JWC4_9ZZZZ</name>
<dbReference type="GO" id="GO:0016881">
    <property type="term" value="F:acid-amino acid ligase activity"/>
    <property type="evidence" value="ECO:0007669"/>
    <property type="project" value="InterPro"/>
</dbReference>
<dbReference type="InterPro" id="IPR036615">
    <property type="entry name" value="Mur_ligase_C_dom_sf"/>
</dbReference>
<dbReference type="InterPro" id="IPR004101">
    <property type="entry name" value="Mur_ligase_C"/>
</dbReference>
<sequence>MEAVDCGQDFAALVDYAHTPDAVSSVLATATEFTSGKVIALLGCGGDRDPSKRPLMGSALAQGSAVAIFTSDNPRSEDPQKILDAMTGHLVVDKPSQIIVDRRAAIEYAVSLCQAGDTLLLLGKGHENGQEIAGQKIDFDDRTVLAEVIEARR</sequence>
<feature type="domain" description="Mur ligase C-terminal" evidence="1">
    <location>
        <begin position="1"/>
        <end position="125"/>
    </location>
</feature>